<proteinExistence type="predicted"/>
<evidence type="ECO:0000256" key="6">
    <source>
        <dbReference type="SAM" id="SignalP"/>
    </source>
</evidence>
<dbReference type="InterPro" id="IPR051553">
    <property type="entry name" value="Ran_GTPase-activating"/>
</dbReference>
<feature type="repeat" description="RCC1" evidence="3">
    <location>
        <begin position="139"/>
        <end position="191"/>
    </location>
</feature>
<dbReference type="PRINTS" id="PR00633">
    <property type="entry name" value="RCCNDNSATION"/>
</dbReference>
<comment type="caution">
    <text evidence="8">The sequence shown here is derived from an EMBL/GenBank/DDBJ whole genome shotgun (WGS) entry which is preliminary data.</text>
</comment>
<dbReference type="InterPro" id="IPR009091">
    <property type="entry name" value="RCC1/BLIP-II"/>
</dbReference>
<accession>A0ABN9X5G9</accession>
<dbReference type="PANTHER" id="PTHR45982">
    <property type="entry name" value="REGULATOR OF CHROMOSOME CONDENSATION"/>
    <property type="match status" value="1"/>
</dbReference>
<dbReference type="PANTHER" id="PTHR45982:SF1">
    <property type="entry name" value="REGULATOR OF CHROMOSOME CONDENSATION"/>
    <property type="match status" value="1"/>
</dbReference>
<feature type="chain" id="PRO_5047318698" description="RCC1-like domain-containing protein" evidence="6">
    <location>
        <begin position="23"/>
        <end position="493"/>
    </location>
</feature>
<evidence type="ECO:0000256" key="4">
    <source>
        <dbReference type="SAM" id="MobiDB-lite"/>
    </source>
</evidence>
<keyword evidence="5" id="KW-0472">Membrane</keyword>
<keyword evidence="9" id="KW-1185">Reference proteome</keyword>
<dbReference type="Proteomes" id="UP001189429">
    <property type="component" value="Unassembled WGS sequence"/>
</dbReference>
<feature type="repeat" description="RCC1" evidence="3">
    <location>
        <begin position="91"/>
        <end position="138"/>
    </location>
</feature>
<dbReference type="EMBL" id="CAUYUJ010019726">
    <property type="protein sequence ID" value="CAK0893239.1"/>
    <property type="molecule type" value="Genomic_DNA"/>
</dbReference>
<organism evidence="8 9">
    <name type="scientific">Prorocentrum cordatum</name>
    <dbReference type="NCBI Taxonomy" id="2364126"/>
    <lineage>
        <taxon>Eukaryota</taxon>
        <taxon>Sar</taxon>
        <taxon>Alveolata</taxon>
        <taxon>Dinophyceae</taxon>
        <taxon>Prorocentrales</taxon>
        <taxon>Prorocentraceae</taxon>
        <taxon>Prorocentrum</taxon>
    </lineage>
</organism>
<feature type="domain" description="RCC1-like" evidence="7">
    <location>
        <begin position="121"/>
        <end position="370"/>
    </location>
</feature>
<evidence type="ECO:0000256" key="5">
    <source>
        <dbReference type="SAM" id="Phobius"/>
    </source>
</evidence>
<keyword evidence="2" id="KW-0677">Repeat</keyword>
<feature type="repeat" description="RCC1" evidence="3">
    <location>
        <begin position="43"/>
        <end position="90"/>
    </location>
</feature>
<name>A0ABN9X5G9_9DINO</name>
<feature type="region of interest" description="Disordered" evidence="4">
    <location>
        <begin position="311"/>
        <end position="330"/>
    </location>
</feature>
<keyword evidence="1" id="KW-0344">Guanine-nucleotide releasing factor</keyword>
<protein>
    <recommendedName>
        <fullName evidence="7">RCC1-like domain-containing protein</fullName>
    </recommendedName>
</protein>
<feature type="region of interest" description="Disordered" evidence="4">
    <location>
        <begin position="457"/>
        <end position="482"/>
    </location>
</feature>
<evidence type="ECO:0000256" key="2">
    <source>
        <dbReference type="ARBA" id="ARBA00022737"/>
    </source>
</evidence>
<evidence type="ECO:0000313" key="8">
    <source>
        <dbReference type="EMBL" id="CAK0893239.1"/>
    </source>
</evidence>
<feature type="repeat" description="RCC1" evidence="3">
    <location>
        <begin position="192"/>
        <end position="243"/>
    </location>
</feature>
<evidence type="ECO:0000256" key="1">
    <source>
        <dbReference type="ARBA" id="ARBA00022658"/>
    </source>
</evidence>
<evidence type="ECO:0000313" key="9">
    <source>
        <dbReference type="Proteomes" id="UP001189429"/>
    </source>
</evidence>
<keyword evidence="5" id="KW-0812">Transmembrane</keyword>
<dbReference type="PROSITE" id="PS00626">
    <property type="entry name" value="RCC1_2"/>
    <property type="match status" value="4"/>
</dbReference>
<reference evidence="8" key="1">
    <citation type="submission" date="2023-10" db="EMBL/GenBank/DDBJ databases">
        <authorList>
            <person name="Chen Y."/>
            <person name="Shah S."/>
            <person name="Dougan E. K."/>
            <person name="Thang M."/>
            <person name="Chan C."/>
        </authorList>
    </citation>
    <scope>NUCLEOTIDE SEQUENCE [LARGE SCALE GENOMIC DNA]</scope>
</reference>
<dbReference type="Pfam" id="PF25390">
    <property type="entry name" value="WD40_RLD"/>
    <property type="match status" value="1"/>
</dbReference>
<keyword evidence="6" id="KW-0732">Signal</keyword>
<dbReference type="PROSITE" id="PS50012">
    <property type="entry name" value="RCC1_3"/>
    <property type="match status" value="5"/>
</dbReference>
<dbReference type="SUPFAM" id="SSF50985">
    <property type="entry name" value="RCC1/BLIP-II"/>
    <property type="match status" value="1"/>
</dbReference>
<dbReference type="InterPro" id="IPR058923">
    <property type="entry name" value="RCC1-like_dom"/>
</dbReference>
<gene>
    <name evidence="8" type="ORF">PCOR1329_LOCUS72633</name>
</gene>
<evidence type="ECO:0000256" key="3">
    <source>
        <dbReference type="PROSITE-ProRule" id="PRU00235"/>
    </source>
</evidence>
<feature type="repeat" description="RCC1" evidence="3">
    <location>
        <begin position="244"/>
        <end position="295"/>
    </location>
</feature>
<dbReference type="InterPro" id="IPR000408">
    <property type="entry name" value="Reg_chr_condens"/>
</dbReference>
<dbReference type="Pfam" id="PF13540">
    <property type="entry name" value="RCC1_2"/>
    <property type="match status" value="2"/>
</dbReference>
<evidence type="ECO:0000259" key="7">
    <source>
        <dbReference type="Pfam" id="PF25390"/>
    </source>
</evidence>
<keyword evidence="5" id="KW-1133">Transmembrane helix</keyword>
<feature type="transmembrane region" description="Helical" evidence="5">
    <location>
        <begin position="408"/>
        <end position="428"/>
    </location>
</feature>
<feature type="signal peptide" evidence="6">
    <location>
        <begin position="1"/>
        <end position="22"/>
    </location>
</feature>
<dbReference type="Gene3D" id="2.130.10.30">
    <property type="entry name" value="Regulator of chromosome condensation 1/beta-lactamase-inhibitor protein II"/>
    <property type="match status" value="2"/>
</dbReference>
<sequence>MARRAAAAALAWLGALLRQAAADPVVSVGAGYSHSLFLKDPSGEVYGCGHNLYGQLADNRSLKRQRPVRMLSGVQAVTAGYYHSLVLTRDGRALATGDNDYGQLGTGSTEGRRRPLEVMSAVQAVEAGGSHSLFLTASGAVHAAGYNAYGQLGDDGTKQDQLVPVQVRGLDGCKVRGMAAGTLHSLFLCKDGTVLGTGSNEDGQLGAGSANVGKHMDPVQAMLPSDAERVAAGAYHSLFLMRNSSVYASGQNRRGQLGDKAKSDRHAPVQVVGLQGQGITRIAGGFQHSLFLSEIGKPWSVGANDHGQLAEGWHHQRPQPSGADRNGFTGQRHCGGRASLVVPYAGDGTVAVSGSDFWGQLGRGGGDDQLSAVNSLVPWTRARGSPRATRSGSRACRNSFPWQATCRLPLLAVAVAAAGVLAAGLLLMRRPAAGLPRSRVEAGAWPLPLAAEERCAGGVASRPRRPGTAAEPRLRGRARRPPRLKEMLVTATT</sequence>